<dbReference type="GO" id="GO:0031369">
    <property type="term" value="F:translation initiation factor binding"/>
    <property type="evidence" value="ECO:0007669"/>
    <property type="project" value="InterPro"/>
</dbReference>
<feature type="compositionally biased region" description="Low complexity" evidence="7">
    <location>
        <begin position="825"/>
        <end position="841"/>
    </location>
</feature>
<dbReference type="InterPro" id="IPR016024">
    <property type="entry name" value="ARM-type_fold"/>
</dbReference>
<feature type="compositionally biased region" description="Acidic residues" evidence="7">
    <location>
        <begin position="996"/>
        <end position="1013"/>
    </location>
</feature>
<evidence type="ECO:0000256" key="1">
    <source>
        <dbReference type="ARBA" id="ARBA00004514"/>
    </source>
</evidence>
<evidence type="ECO:0000313" key="10">
    <source>
        <dbReference type="Proteomes" id="UP000813824"/>
    </source>
</evidence>
<dbReference type="PANTHER" id="PTHR45887:SF1">
    <property type="entry name" value="TRANSLATION INITIATION FACTOR EIF-2B SUBUNIT EPSILON"/>
    <property type="match status" value="1"/>
</dbReference>
<comment type="subcellular location">
    <subcellularLocation>
        <location evidence="1">Cytoplasm</location>
        <location evidence="1">Cytosol</location>
    </subcellularLocation>
</comment>
<protein>
    <recommendedName>
        <fullName evidence="4">Translation initiation factor eIF2B subunit epsilon</fullName>
    </recommendedName>
    <alternativeName>
        <fullName evidence="5">eIF2B GDP-GTP exchange factor subunit epsilon</fullName>
    </alternativeName>
</protein>
<dbReference type="InterPro" id="IPR029044">
    <property type="entry name" value="Nucleotide-diphossugar_trans"/>
</dbReference>
<comment type="subunit">
    <text evidence="6">Component of the translation initiation factor 2B (eIF2B) complex which is a heterodecamer of two sets of five different subunits: alpha, beta, gamma, delta and epsilon. Subunits alpha, beta and delta comprise a regulatory subcomplex and subunits epsilon and gamma comprise a catalytic subcomplex. Within the complex, the hexameric regulatory complex resides at the center, with the two heterodimeric catalytic subcomplexes bound on opposite sides.</text>
</comment>
<dbReference type="GO" id="GO:0003743">
    <property type="term" value="F:translation initiation factor activity"/>
    <property type="evidence" value="ECO:0007669"/>
    <property type="project" value="TreeGrafter"/>
</dbReference>
<dbReference type="GO" id="GO:0005851">
    <property type="term" value="C:eukaryotic translation initiation factor 2B complex"/>
    <property type="evidence" value="ECO:0007669"/>
    <property type="project" value="TreeGrafter"/>
</dbReference>
<gene>
    <name evidence="9" type="ORF">BXZ70DRAFT_243863</name>
</gene>
<dbReference type="SUPFAM" id="SSF48371">
    <property type="entry name" value="ARM repeat"/>
    <property type="match status" value="1"/>
</dbReference>
<comment type="similarity">
    <text evidence="2">Belongs to the eIF-2B gamma/epsilon subunits family.</text>
</comment>
<name>A0A8K0UWR4_9AGAR</name>
<evidence type="ECO:0000256" key="4">
    <source>
        <dbReference type="ARBA" id="ARBA00044144"/>
    </source>
</evidence>
<dbReference type="InterPro" id="IPR035543">
    <property type="entry name" value="eIF-2B_epsilon_N"/>
</dbReference>
<dbReference type="InterPro" id="IPR056764">
    <property type="entry name" value="LbH_EIF2B3/5"/>
</dbReference>
<dbReference type="GO" id="GO:0005085">
    <property type="term" value="F:guanyl-nucleotide exchange factor activity"/>
    <property type="evidence" value="ECO:0007669"/>
    <property type="project" value="InterPro"/>
</dbReference>
<feature type="compositionally biased region" description="Acidic residues" evidence="7">
    <location>
        <begin position="513"/>
        <end position="530"/>
    </location>
</feature>
<dbReference type="CDD" id="cd04197">
    <property type="entry name" value="eIF-2B_epsilon_N"/>
    <property type="match status" value="1"/>
</dbReference>
<evidence type="ECO:0000256" key="6">
    <source>
        <dbReference type="ARBA" id="ARBA00046432"/>
    </source>
</evidence>
<organism evidence="9 10">
    <name type="scientific">Cristinia sonorae</name>
    <dbReference type="NCBI Taxonomy" id="1940300"/>
    <lineage>
        <taxon>Eukaryota</taxon>
        <taxon>Fungi</taxon>
        <taxon>Dikarya</taxon>
        <taxon>Basidiomycota</taxon>
        <taxon>Agaricomycotina</taxon>
        <taxon>Agaricomycetes</taxon>
        <taxon>Agaricomycetidae</taxon>
        <taxon>Agaricales</taxon>
        <taxon>Pleurotineae</taxon>
        <taxon>Stephanosporaceae</taxon>
        <taxon>Cristinia</taxon>
    </lineage>
</organism>
<feature type="compositionally biased region" description="Low complexity" evidence="7">
    <location>
        <begin position="1132"/>
        <end position="1147"/>
    </location>
</feature>
<sequence>MPPKSSSGKEKDLTDEDDVLQAVILADSFNKRFKPLTVGKPRCLLPVCNATLLDWTFESLALAGVQEIFVICRSYPELVKAAIRDSKWSKPTHGLKIVPIITSKETFTPGDAMRDIYTRGIITSDFVLVQGDLVSNVRIDEVVRLHKERRRTNKDVIMTMVVKESGTVHRTRSLGESAVFVLDAQTSECLHYESVTGYPHKKVAQIPREIFQDHPEVEVRYDLIDCGIDVCSVEVPSLFQDNFDYGDIRRDFVHGVLTSDLLMKNIHCYVLKEGYAARVADTRSYDAVSKDILARWTFPLVPDDNHPGGHSYEHLRGNKYIAKGNSVSLSRTCKVGPNTLIGAGTTVSANASIHASVIGRNCTISENVILKNVYVFDGTVVGEGSVIEESIVGENVRIGKGSRIDRGCLVGDGVVLGVNARLGPFDRVSKRKEVGGGEESDEDGDGDEDEEGEDSELEDVEALQKDVSVMIGEGSNAIVWPQGPREDDEDFDEVERYNNQRLMRLGDNCSDLGADDDDYADYDSDSDSDNESTTSMGSNAHSIASSTTSYTDPSAAIHQLQEAAANTEFQFEVQQSLERAFAEGHSVDNAAVELKTLRMASNVELRKVREAVVKAIVEKIAVREEGGAAQRAEIAKVVKRWGALIDKIGGVDAVETVEVLQYHCAQSSRLPLFGQILAALYQDDIVEEDDIRAWHITAAAKGETLKEGTTLAENVKRCWAVGAKMIEQFDEQESSEEEEEEEKPAASKGAPKKDDEDGESEEEDGSEADGDSDDDDGDDGAAPLKAAASGQTPAAPKTVAKAKEPSEEDDSDSDDSEDEDNGHDPPVSASTSKASAPATAIPAPPSATAPAKKSEEGESSEEESGDEEESGEEDESGDEEEGSEEEEEEETRAVPTPVKQPPAATVPPAATPAAPVVAPTAAAAQREDTSSEGEDEEDDDDDDEEDSDEDEEDEPGPGSTTKDSKQPPPPPPPPPGPAVPSSSTAKPPPAPKAESSEEEEESEDEDDEDEEEKTGEGTKTQTATTASVPVVPAVSTSATAQPAVPVEAKTSLDPVTESESEEDESGSGEEGDEEEESGSDDDEDEEEDEEEEDSKPTSASQPQPRDVNASKETITPVAPAAAAAKSKTSRTPSVIVSSSEPSGSGSSDVYATTSGSEEDDAEDDDDEKAEGATLSASQPKPDTLGSSVGSSRGSSTYTNETFTSRHTEDTKDTDGKSKVSSILDDIPRTTVKG</sequence>
<feature type="region of interest" description="Disordered" evidence="7">
    <location>
        <begin position="506"/>
        <end position="549"/>
    </location>
</feature>
<dbReference type="InterPro" id="IPR005835">
    <property type="entry name" value="NTP_transferase_dom"/>
</dbReference>
<evidence type="ECO:0000256" key="5">
    <source>
        <dbReference type="ARBA" id="ARBA00044345"/>
    </source>
</evidence>
<dbReference type="GO" id="GO:0005829">
    <property type="term" value="C:cytosol"/>
    <property type="evidence" value="ECO:0007669"/>
    <property type="project" value="UniProtKB-SubCell"/>
</dbReference>
<dbReference type="Gene3D" id="2.160.10.10">
    <property type="entry name" value="Hexapeptide repeat proteins"/>
    <property type="match status" value="1"/>
</dbReference>
<dbReference type="PROSITE" id="PS51363">
    <property type="entry name" value="W2"/>
    <property type="match status" value="1"/>
</dbReference>
<feature type="compositionally biased region" description="Acidic residues" evidence="7">
    <location>
        <begin position="1156"/>
        <end position="1168"/>
    </location>
</feature>
<feature type="compositionally biased region" description="Pro residues" evidence="7">
    <location>
        <begin position="966"/>
        <end position="978"/>
    </location>
</feature>
<feature type="compositionally biased region" description="Basic and acidic residues" evidence="7">
    <location>
        <begin position="1203"/>
        <end position="1217"/>
    </location>
</feature>
<reference evidence="9" key="1">
    <citation type="journal article" date="2021" name="New Phytol.">
        <title>Evolutionary innovations through gain and loss of genes in the ectomycorrhizal Boletales.</title>
        <authorList>
            <person name="Wu G."/>
            <person name="Miyauchi S."/>
            <person name="Morin E."/>
            <person name="Kuo A."/>
            <person name="Drula E."/>
            <person name="Varga T."/>
            <person name="Kohler A."/>
            <person name="Feng B."/>
            <person name="Cao Y."/>
            <person name="Lipzen A."/>
            <person name="Daum C."/>
            <person name="Hundley H."/>
            <person name="Pangilinan J."/>
            <person name="Johnson J."/>
            <person name="Barry K."/>
            <person name="LaButti K."/>
            <person name="Ng V."/>
            <person name="Ahrendt S."/>
            <person name="Min B."/>
            <person name="Choi I.G."/>
            <person name="Park H."/>
            <person name="Plett J.M."/>
            <person name="Magnuson J."/>
            <person name="Spatafora J.W."/>
            <person name="Nagy L.G."/>
            <person name="Henrissat B."/>
            <person name="Grigoriev I.V."/>
            <person name="Yang Z.L."/>
            <person name="Xu J."/>
            <person name="Martin F.M."/>
        </authorList>
    </citation>
    <scope>NUCLEOTIDE SEQUENCE</scope>
    <source>
        <strain evidence="9">KKN 215</strain>
    </source>
</reference>
<dbReference type="EMBL" id="JAEVFJ010000002">
    <property type="protein sequence ID" value="KAH8106716.1"/>
    <property type="molecule type" value="Genomic_DNA"/>
</dbReference>
<dbReference type="PANTHER" id="PTHR45887">
    <property type="entry name" value="TRANSLATION INITIATION FACTOR EIF-2B SUBUNIT EPSILON"/>
    <property type="match status" value="1"/>
</dbReference>
<feature type="compositionally biased region" description="Low complexity" evidence="7">
    <location>
        <begin position="1017"/>
        <end position="1040"/>
    </location>
</feature>
<feature type="compositionally biased region" description="Acidic residues" evidence="7">
    <location>
        <begin position="436"/>
        <end position="458"/>
    </location>
</feature>
<feature type="domain" description="W2" evidence="8">
    <location>
        <begin position="563"/>
        <end position="739"/>
    </location>
</feature>
<feature type="compositionally biased region" description="Acidic residues" evidence="7">
    <location>
        <begin position="806"/>
        <end position="821"/>
    </location>
</feature>
<keyword evidence="10" id="KW-1185">Reference proteome</keyword>
<evidence type="ECO:0000259" key="8">
    <source>
        <dbReference type="PROSITE" id="PS51363"/>
    </source>
</evidence>
<feature type="compositionally biased region" description="Polar residues" evidence="7">
    <location>
        <begin position="531"/>
        <end position="549"/>
    </location>
</feature>
<evidence type="ECO:0000256" key="2">
    <source>
        <dbReference type="ARBA" id="ARBA00007878"/>
    </source>
</evidence>
<dbReference type="SUPFAM" id="SSF53448">
    <property type="entry name" value="Nucleotide-diphospho-sugar transferases"/>
    <property type="match status" value="1"/>
</dbReference>
<feature type="compositionally biased region" description="Acidic residues" evidence="7">
    <location>
        <begin position="857"/>
        <end position="890"/>
    </location>
</feature>
<evidence type="ECO:0000256" key="7">
    <source>
        <dbReference type="SAM" id="MobiDB-lite"/>
    </source>
</evidence>
<keyword evidence="3" id="KW-0963">Cytoplasm</keyword>
<dbReference type="Pfam" id="PF00483">
    <property type="entry name" value="NTP_transferase"/>
    <property type="match status" value="1"/>
</dbReference>
<dbReference type="Pfam" id="PF02020">
    <property type="entry name" value="W2"/>
    <property type="match status" value="1"/>
</dbReference>
<feature type="region of interest" description="Disordered" evidence="7">
    <location>
        <begin position="729"/>
        <end position="1233"/>
    </location>
</feature>
<evidence type="ECO:0000256" key="3">
    <source>
        <dbReference type="ARBA" id="ARBA00022490"/>
    </source>
</evidence>
<comment type="caution">
    <text evidence="9">The sequence shown here is derived from an EMBL/GenBank/DDBJ whole genome shotgun (WGS) entry which is preliminary data.</text>
</comment>
<dbReference type="Pfam" id="PF25084">
    <property type="entry name" value="LbH_EIF2B"/>
    <property type="match status" value="1"/>
</dbReference>
<dbReference type="Proteomes" id="UP000813824">
    <property type="component" value="Unassembled WGS sequence"/>
</dbReference>
<dbReference type="Gene3D" id="3.90.550.10">
    <property type="entry name" value="Spore Coat Polysaccharide Biosynthesis Protein SpsA, Chain A"/>
    <property type="match status" value="1"/>
</dbReference>
<dbReference type="InterPro" id="IPR051956">
    <property type="entry name" value="eIF2B_epsilon"/>
</dbReference>
<dbReference type="AlphaFoldDB" id="A0A8K0UWR4"/>
<feature type="compositionally biased region" description="Low complexity" evidence="7">
    <location>
        <begin position="893"/>
        <end position="924"/>
    </location>
</feature>
<evidence type="ECO:0000313" key="9">
    <source>
        <dbReference type="EMBL" id="KAH8106716.1"/>
    </source>
</evidence>
<dbReference type="OrthoDB" id="424572at2759"/>
<dbReference type="Gene3D" id="1.25.40.180">
    <property type="match status" value="1"/>
</dbReference>
<dbReference type="InterPro" id="IPR044123">
    <property type="entry name" value="W2_eIF2B_epsilon"/>
</dbReference>
<dbReference type="InterPro" id="IPR003307">
    <property type="entry name" value="W2_domain"/>
</dbReference>
<feature type="compositionally biased region" description="Acidic residues" evidence="7">
    <location>
        <begin position="729"/>
        <end position="742"/>
    </location>
</feature>
<feature type="region of interest" description="Disordered" evidence="7">
    <location>
        <begin position="429"/>
        <end position="458"/>
    </location>
</feature>
<dbReference type="FunFam" id="3.90.550.10:FF:000066">
    <property type="entry name" value="Translation initiation factor eIF-2B subunit epsilon"/>
    <property type="match status" value="1"/>
</dbReference>
<accession>A0A8K0UWR4</accession>
<feature type="compositionally biased region" description="Acidic residues" evidence="7">
    <location>
        <begin position="930"/>
        <end position="955"/>
    </location>
</feature>
<feature type="compositionally biased region" description="Acidic residues" evidence="7">
    <location>
        <begin position="1056"/>
        <end position="1093"/>
    </location>
</feature>
<dbReference type="CDD" id="cd11558">
    <property type="entry name" value="W2_eIF2B_epsilon"/>
    <property type="match status" value="1"/>
</dbReference>
<feature type="compositionally biased region" description="Low complexity" evidence="7">
    <location>
        <begin position="1185"/>
        <end position="1195"/>
    </location>
</feature>
<feature type="compositionally biased region" description="Acidic residues" evidence="7">
    <location>
        <begin position="756"/>
        <end position="779"/>
    </location>
</feature>
<proteinExistence type="inferred from homology"/>